<sequence length="286" mass="28859">MGGGGGGGKGGGGGESTTTSSAAPWGAQIPYLIGGKNSQGVEVKGVFPEAARLYESGGLAGDYYPNSTVADESGYTTTARNMINARATGGDANIDNAASSMAGILNGSAMANNTGLNALNQYAQSTNPYIDSLYSHAADKANATINGNFSQAGRYGSGAQANAVADADQNLANEMYSNAYNQAVSAAGNAANAYNQGVNSQIAAATPAQSLSNQAYTDAAQLAQAGSSLDDYNQSRVDADVDRWNYNQQKDMLALQNYLNLVGGSYGGQGESTTETDSGGGKGGGK</sequence>
<feature type="region of interest" description="Disordered" evidence="1">
    <location>
        <begin position="265"/>
        <end position="286"/>
    </location>
</feature>
<evidence type="ECO:0000313" key="2">
    <source>
        <dbReference type="EMBL" id="DAD73968.1"/>
    </source>
</evidence>
<reference evidence="2" key="1">
    <citation type="journal article" date="2021" name="Proc. Natl. Acad. Sci. U.S.A.">
        <title>A Catalog of Tens of Thousands of Viruses from Human Metagenomes Reveals Hidden Associations with Chronic Diseases.</title>
        <authorList>
            <person name="Tisza M.J."/>
            <person name="Buck C.B."/>
        </authorList>
    </citation>
    <scope>NUCLEOTIDE SEQUENCE</scope>
    <source>
        <strain evidence="2">Ctc5632</strain>
    </source>
</reference>
<evidence type="ECO:0000256" key="1">
    <source>
        <dbReference type="SAM" id="MobiDB-lite"/>
    </source>
</evidence>
<name>A0A8S5LVN2_9CAUD</name>
<feature type="compositionally biased region" description="Gly residues" evidence="1">
    <location>
        <begin position="1"/>
        <end position="15"/>
    </location>
</feature>
<organism evidence="2">
    <name type="scientific">Podoviridae sp. ctc5632</name>
    <dbReference type="NCBI Taxonomy" id="2826565"/>
    <lineage>
        <taxon>Viruses</taxon>
        <taxon>Duplodnaviria</taxon>
        <taxon>Heunggongvirae</taxon>
        <taxon>Uroviricota</taxon>
        <taxon>Caudoviricetes</taxon>
    </lineage>
</organism>
<feature type="region of interest" description="Disordered" evidence="1">
    <location>
        <begin position="1"/>
        <end position="21"/>
    </location>
</feature>
<protein>
    <submittedName>
        <fullName evidence="2">Uncharacterized protein</fullName>
    </submittedName>
</protein>
<dbReference type="EMBL" id="BK014749">
    <property type="protein sequence ID" value="DAD73968.1"/>
    <property type="molecule type" value="Genomic_DNA"/>
</dbReference>
<proteinExistence type="predicted"/>
<accession>A0A8S5LVN2</accession>